<sequence>MKGTSYSSIYSALSHRSSSLRRHRHFRKAGFSTRGVQTAPPVLLQQRKYGSVTEVPAEAFFRYTRKRWLVSDHEERSKRYRKFHIEELIGAATQSIMKFPEGQYNKAFLLTFDDKSEVVAKLPNPNAGPAILTTASEVATMEFACRFIGIPIPRVLDWSCDPLNPVGSEYIIMEKARGTLLSSCWYEFPSSTKYNLITQVVELESKLASFPFPVHGCIYHKQDLPPQYSDAQVSFAGDDLQEFCIGPVVDSLFWPDSRSELQLSRGPWRDLSDYATSLADKEKRWINRYAQPRINYCRSYTDRETPSEYIDLVEKYLQVATSITQSHPETPGILQSMLWHSDLHLSNMYVDLATETITDVIDWQDTATAPLILQGKIPPMARHVSPPADYNNLLEDAKLQVDALYKSALCHKYYEVITAKRNPRNYAALTHNDGWKPPHIRPNKAIGGAWADKEILRLRESLIDLVDNWAAIQSQNECPVQFTPEERALHREEIENREYVELMMEGFQAAGLLLSDGVVEPEDYETIQRTNDTLKAQFLLLAENGEERAWMDKVWPYQDPPQDS</sequence>
<comment type="subcellular location">
    <subcellularLocation>
        <location evidence="1">Mitochondrion</location>
    </subcellularLocation>
</comment>
<evidence type="ECO:0000313" key="8">
    <source>
        <dbReference type="EMBL" id="KAL2788040.1"/>
    </source>
</evidence>
<dbReference type="Pfam" id="PF01636">
    <property type="entry name" value="APH"/>
    <property type="match status" value="1"/>
</dbReference>
<keyword evidence="9" id="KW-1185">Reference proteome</keyword>
<comment type="similarity">
    <text evidence="2">Belongs to the AIM9 family.</text>
</comment>
<dbReference type="InterPro" id="IPR051035">
    <property type="entry name" value="Mito_inheritance_9"/>
</dbReference>
<dbReference type="PANTHER" id="PTHR36091:SF1">
    <property type="entry name" value="ALTERED INHERITANCE OF MITOCHONDRIA PROTEIN 9, MITOCHONDRIAL"/>
    <property type="match status" value="1"/>
</dbReference>
<keyword evidence="4" id="KW-0809">Transit peptide</keyword>
<name>A0ABR4FXQ3_9EURO</name>
<dbReference type="Proteomes" id="UP001610563">
    <property type="component" value="Unassembled WGS sequence"/>
</dbReference>
<evidence type="ECO:0000256" key="1">
    <source>
        <dbReference type="ARBA" id="ARBA00004173"/>
    </source>
</evidence>
<evidence type="ECO:0000313" key="9">
    <source>
        <dbReference type="Proteomes" id="UP001610563"/>
    </source>
</evidence>
<evidence type="ECO:0000256" key="2">
    <source>
        <dbReference type="ARBA" id="ARBA00005543"/>
    </source>
</evidence>
<feature type="domain" description="Aminoglycoside phosphotransferase" evidence="7">
    <location>
        <begin position="97"/>
        <end position="371"/>
    </location>
</feature>
<evidence type="ECO:0000256" key="5">
    <source>
        <dbReference type="ARBA" id="ARBA00023128"/>
    </source>
</evidence>
<reference evidence="8 9" key="1">
    <citation type="submission" date="2024-07" db="EMBL/GenBank/DDBJ databases">
        <title>Section-level genome sequencing and comparative genomics of Aspergillus sections Usti and Cavernicolus.</title>
        <authorList>
            <consortium name="Lawrence Berkeley National Laboratory"/>
            <person name="Nybo J.L."/>
            <person name="Vesth T.C."/>
            <person name="Theobald S."/>
            <person name="Frisvad J.C."/>
            <person name="Larsen T.O."/>
            <person name="Kjaerboelling I."/>
            <person name="Rothschild-Mancinelli K."/>
            <person name="Lyhne E.K."/>
            <person name="Kogle M.E."/>
            <person name="Barry K."/>
            <person name="Clum A."/>
            <person name="Na H."/>
            <person name="Ledsgaard L."/>
            <person name="Lin J."/>
            <person name="Lipzen A."/>
            <person name="Kuo A."/>
            <person name="Riley R."/>
            <person name="Mondo S."/>
            <person name="Labutti K."/>
            <person name="Haridas S."/>
            <person name="Pangalinan J."/>
            <person name="Salamov A.A."/>
            <person name="Simmons B.A."/>
            <person name="Magnuson J.K."/>
            <person name="Chen J."/>
            <person name="Drula E."/>
            <person name="Henrissat B."/>
            <person name="Wiebenga A."/>
            <person name="Lubbers R.J."/>
            <person name="Gomes A.C."/>
            <person name="Makela M.R."/>
            <person name="Stajich J."/>
            <person name="Grigoriev I.V."/>
            <person name="Mortensen U.H."/>
            <person name="De Vries R.P."/>
            <person name="Baker S.E."/>
            <person name="Andersen M.R."/>
        </authorList>
    </citation>
    <scope>NUCLEOTIDE SEQUENCE [LARGE SCALE GENOMIC DNA]</scope>
    <source>
        <strain evidence="8 9">CBS 209.92</strain>
    </source>
</reference>
<accession>A0ABR4FXQ3</accession>
<dbReference type="EMBL" id="JBFTWV010000086">
    <property type="protein sequence ID" value="KAL2788040.1"/>
    <property type="molecule type" value="Genomic_DNA"/>
</dbReference>
<evidence type="ECO:0000256" key="6">
    <source>
        <dbReference type="ARBA" id="ARBA00031849"/>
    </source>
</evidence>
<protein>
    <recommendedName>
        <fullName evidence="3">Altered inheritance of mitochondria protein 9, mitochondrial</fullName>
    </recommendedName>
    <alternativeName>
        <fullName evidence="6">Found in mitochondrial proteome protein 29</fullName>
    </alternativeName>
</protein>
<evidence type="ECO:0000259" key="7">
    <source>
        <dbReference type="Pfam" id="PF01636"/>
    </source>
</evidence>
<comment type="caution">
    <text evidence="8">The sequence shown here is derived from an EMBL/GenBank/DDBJ whole genome shotgun (WGS) entry which is preliminary data.</text>
</comment>
<dbReference type="InterPro" id="IPR011009">
    <property type="entry name" value="Kinase-like_dom_sf"/>
</dbReference>
<dbReference type="SUPFAM" id="SSF56112">
    <property type="entry name" value="Protein kinase-like (PK-like)"/>
    <property type="match status" value="1"/>
</dbReference>
<dbReference type="InterPro" id="IPR002575">
    <property type="entry name" value="Aminoglycoside_PTrfase"/>
</dbReference>
<proteinExistence type="inferred from homology"/>
<evidence type="ECO:0000256" key="3">
    <source>
        <dbReference type="ARBA" id="ARBA00016197"/>
    </source>
</evidence>
<gene>
    <name evidence="8" type="ORF">BJX66DRAFT_352957</name>
</gene>
<dbReference type="PANTHER" id="PTHR36091">
    <property type="entry name" value="ALTERED INHERITANCE OF MITOCHONDRIA PROTEIN 9, MITOCHONDRIAL"/>
    <property type="match status" value="1"/>
</dbReference>
<evidence type="ECO:0000256" key="4">
    <source>
        <dbReference type="ARBA" id="ARBA00022946"/>
    </source>
</evidence>
<keyword evidence="5" id="KW-0496">Mitochondrion</keyword>
<organism evidence="8 9">
    <name type="scientific">Aspergillus keveii</name>
    <dbReference type="NCBI Taxonomy" id="714993"/>
    <lineage>
        <taxon>Eukaryota</taxon>
        <taxon>Fungi</taxon>
        <taxon>Dikarya</taxon>
        <taxon>Ascomycota</taxon>
        <taxon>Pezizomycotina</taxon>
        <taxon>Eurotiomycetes</taxon>
        <taxon>Eurotiomycetidae</taxon>
        <taxon>Eurotiales</taxon>
        <taxon>Aspergillaceae</taxon>
        <taxon>Aspergillus</taxon>
        <taxon>Aspergillus subgen. Nidulantes</taxon>
    </lineage>
</organism>